<dbReference type="SUPFAM" id="SSF110849">
    <property type="entry name" value="ParB/Sulfiredoxin"/>
    <property type="match status" value="1"/>
</dbReference>
<accession>A0A3P5XQY1</accession>
<dbReference type="InterPro" id="IPR003115">
    <property type="entry name" value="ParB_N"/>
</dbReference>
<dbReference type="InterPro" id="IPR041468">
    <property type="entry name" value="HTH_ParB/Spo0J"/>
</dbReference>
<dbReference type="GO" id="GO:0005694">
    <property type="term" value="C:chromosome"/>
    <property type="evidence" value="ECO:0007669"/>
    <property type="project" value="TreeGrafter"/>
</dbReference>
<dbReference type="OrthoDB" id="9813122at2"/>
<proteinExistence type="predicted"/>
<dbReference type="InterPro" id="IPR050336">
    <property type="entry name" value="Chromosome_partition/occlusion"/>
</dbReference>
<organism evidence="2 3">
    <name type="scientific">Pseudogemmobacter humi</name>
    <dbReference type="NCBI Taxonomy" id="2483812"/>
    <lineage>
        <taxon>Bacteria</taxon>
        <taxon>Pseudomonadati</taxon>
        <taxon>Pseudomonadota</taxon>
        <taxon>Alphaproteobacteria</taxon>
        <taxon>Rhodobacterales</taxon>
        <taxon>Paracoccaceae</taxon>
        <taxon>Pseudogemmobacter</taxon>
    </lineage>
</organism>
<dbReference type="Pfam" id="PF17762">
    <property type="entry name" value="HTH_ParB"/>
    <property type="match status" value="1"/>
</dbReference>
<feature type="domain" description="ParB-like N-terminal" evidence="1">
    <location>
        <begin position="13"/>
        <end position="107"/>
    </location>
</feature>
<dbReference type="PANTHER" id="PTHR33375">
    <property type="entry name" value="CHROMOSOME-PARTITIONING PROTEIN PARB-RELATED"/>
    <property type="match status" value="1"/>
</dbReference>
<dbReference type="Proteomes" id="UP000277498">
    <property type="component" value="Unassembled WGS sequence"/>
</dbReference>
<dbReference type="RefSeq" id="WP_124088890.1">
    <property type="nucleotide sequence ID" value="NZ_UXAW01000142.1"/>
</dbReference>
<dbReference type="Gene3D" id="3.90.1530.30">
    <property type="match status" value="1"/>
</dbReference>
<evidence type="ECO:0000313" key="3">
    <source>
        <dbReference type="Proteomes" id="UP000277498"/>
    </source>
</evidence>
<name>A0A3P5XQY1_9RHOB</name>
<dbReference type="Gene3D" id="1.10.10.2830">
    <property type="match status" value="1"/>
</dbReference>
<dbReference type="PANTHER" id="PTHR33375:SF7">
    <property type="entry name" value="CHROMOSOME 2-PARTITIONING PROTEIN PARB-RELATED"/>
    <property type="match status" value="1"/>
</dbReference>
<sequence length="624" mass="67543">MNAIIKTLAPATEIFPLADLYLSTLNPRQEHDSEGIALMADSLVACGLMQNLGGLRDEDGRIGIVYGGRRLAALRLAVERRPDLAFVPVRIAPDAETALAWATAENTAREALHPADEIRAYGRMAETGAGISAIAAAFAVTEAHVRRRLKLATLPGPVLDALRAGEISYGHATLFTLCNDEVRALSVLDELRGRQMSEHGLRQLLQSGSIRPTDRRVRFVTLEAYEAAGGAVTRDLFSQDVFVEDAGLLDDLFAAKLAEAAEAAQAEGWKWAETYTEGSIGYYQLEESDFARLYPEEGELTEDETNEYDELAQLAEAEALDEAETERLAELQDMLDGGYTEGQRALSGVMVYVNGQGVLSRAEGLVLPEDKPAAIEAGFLRASVHATRDTGDDEEVSDAPKSPYSGALVQDMKAVRLAAVQTALLAKPELVLDLLAFGLSMASGVSTTVFDLTPGRPTNRPTKTEGLVENDRLNHPPAAHEAWSRPELKVDDLAEAFRSFSTKGKKTRNAAITEGIARTLPYGAGGGEFFALIEADSGASIRKVWTPTAENFFNRVSGGYLDDLFSDLLDLSGTDLRLKGFRAKKKADKAASMERLFSDAEYQAVQGVTADQKARIDAWVPDCL</sequence>
<protein>
    <submittedName>
        <fullName evidence="2">Chromosome-partitioning protein Spo0J</fullName>
    </submittedName>
</protein>
<evidence type="ECO:0000259" key="1">
    <source>
        <dbReference type="SMART" id="SM00470"/>
    </source>
</evidence>
<evidence type="ECO:0000313" key="2">
    <source>
        <dbReference type="EMBL" id="VDC34041.1"/>
    </source>
</evidence>
<dbReference type="AlphaFoldDB" id="A0A3P5XQY1"/>
<gene>
    <name evidence="2" type="primary">spo0C_5</name>
    <name evidence="2" type="ORF">XINFAN_04239</name>
</gene>
<dbReference type="GO" id="GO:0007059">
    <property type="term" value="P:chromosome segregation"/>
    <property type="evidence" value="ECO:0007669"/>
    <property type="project" value="TreeGrafter"/>
</dbReference>
<reference evidence="2 3" key="1">
    <citation type="submission" date="2018-11" db="EMBL/GenBank/DDBJ databases">
        <authorList>
            <person name="Criscuolo A."/>
        </authorList>
    </citation>
    <scope>NUCLEOTIDE SEQUENCE [LARGE SCALE GENOMIC DNA]</scope>
    <source>
        <strain evidence="2">ACIP111625</strain>
    </source>
</reference>
<keyword evidence="3" id="KW-1185">Reference proteome</keyword>
<dbReference type="InterPro" id="IPR036086">
    <property type="entry name" value="ParB/Sulfiredoxin_sf"/>
</dbReference>
<dbReference type="SMART" id="SM00470">
    <property type="entry name" value="ParB"/>
    <property type="match status" value="1"/>
</dbReference>
<dbReference type="EMBL" id="UXAW01000142">
    <property type="protein sequence ID" value="VDC34041.1"/>
    <property type="molecule type" value="Genomic_DNA"/>
</dbReference>
<dbReference type="SUPFAM" id="SSF109709">
    <property type="entry name" value="KorB DNA-binding domain-like"/>
    <property type="match status" value="1"/>
</dbReference>
<dbReference type="CDD" id="cd16406">
    <property type="entry name" value="ParB_N_like"/>
    <property type="match status" value="1"/>
</dbReference>